<evidence type="ECO:0000256" key="11">
    <source>
        <dbReference type="ARBA" id="ARBA00022840"/>
    </source>
</evidence>
<evidence type="ECO:0000256" key="6">
    <source>
        <dbReference type="ARBA" id="ARBA00012102"/>
    </source>
</evidence>
<dbReference type="RefSeq" id="WP_191253419.1">
    <property type="nucleotide sequence ID" value="NZ_BNCI01000002.1"/>
</dbReference>
<dbReference type="InterPro" id="IPR004619">
    <property type="entry name" value="Type_III_PanK"/>
</dbReference>
<comment type="pathway">
    <text evidence="4 16">Cofactor biosynthesis; coenzyme A biosynthesis; CoA from (R)-pantothenate: step 1/5.</text>
</comment>
<keyword evidence="11 16" id="KW-0067">ATP-binding</keyword>
<feature type="binding site" evidence="16">
    <location>
        <begin position="108"/>
        <end position="111"/>
    </location>
    <ligand>
        <name>substrate</name>
    </ligand>
</feature>
<comment type="similarity">
    <text evidence="14 16">Belongs to the type III pantothenate kinase family.</text>
</comment>
<evidence type="ECO:0000256" key="5">
    <source>
        <dbReference type="ARBA" id="ARBA00011738"/>
    </source>
</evidence>
<dbReference type="EMBL" id="BNCI01000002">
    <property type="protein sequence ID" value="GHF28615.1"/>
    <property type="molecule type" value="Genomic_DNA"/>
</dbReference>
<comment type="caution">
    <text evidence="16">Lacks conserved residue(s) required for the propagation of feature annotation.</text>
</comment>
<dbReference type="NCBIfam" id="NF009844">
    <property type="entry name" value="PRK13318.1-2"/>
    <property type="match status" value="1"/>
</dbReference>
<comment type="catalytic activity">
    <reaction evidence="1 16">
        <text>(R)-pantothenate + ATP = (R)-4'-phosphopantothenate + ADP + H(+)</text>
        <dbReference type="Rhea" id="RHEA:16373"/>
        <dbReference type="ChEBI" id="CHEBI:10986"/>
        <dbReference type="ChEBI" id="CHEBI:15378"/>
        <dbReference type="ChEBI" id="CHEBI:29032"/>
        <dbReference type="ChEBI" id="CHEBI:30616"/>
        <dbReference type="ChEBI" id="CHEBI:456216"/>
        <dbReference type="EC" id="2.7.1.33"/>
    </reaction>
</comment>
<dbReference type="HAMAP" id="MF_01274">
    <property type="entry name" value="Pantothen_kinase_3"/>
    <property type="match status" value="1"/>
</dbReference>
<evidence type="ECO:0000256" key="9">
    <source>
        <dbReference type="ARBA" id="ARBA00022741"/>
    </source>
</evidence>
<keyword evidence="18" id="KW-1185">Reference proteome</keyword>
<evidence type="ECO:0000256" key="16">
    <source>
        <dbReference type="HAMAP-Rule" id="MF_01274"/>
    </source>
</evidence>
<keyword evidence="9 16" id="KW-0547">Nucleotide-binding</keyword>
<dbReference type="Pfam" id="PF03309">
    <property type="entry name" value="Pan_kinase"/>
    <property type="match status" value="1"/>
</dbReference>
<feature type="binding site" evidence="16">
    <location>
        <position position="133"/>
    </location>
    <ligand>
        <name>ATP</name>
        <dbReference type="ChEBI" id="CHEBI:30616"/>
    </ligand>
</feature>
<evidence type="ECO:0000256" key="14">
    <source>
        <dbReference type="ARBA" id="ARBA00038036"/>
    </source>
</evidence>
<dbReference type="NCBIfam" id="NF009855">
    <property type="entry name" value="PRK13321.1"/>
    <property type="match status" value="1"/>
</dbReference>
<comment type="subcellular location">
    <subcellularLocation>
        <location evidence="3 16">Cytoplasm</location>
    </subcellularLocation>
</comment>
<dbReference type="NCBIfam" id="NF009848">
    <property type="entry name" value="PRK13318.1-6"/>
    <property type="match status" value="1"/>
</dbReference>
<dbReference type="SUPFAM" id="SSF53067">
    <property type="entry name" value="Actin-like ATPase domain"/>
    <property type="match status" value="2"/>
</dbReference>
<name>A0A919AXS7_9PROT</name>
<reference evidence="17" key="2">
    <citation type="submission" date="2020-09" db="EMBL/GenBank/DDBJ databases">
        <authorList>
            <person name="Sun Q."/>
            <person name="Kim S."/>
        </authorList>
    </citation>
    <scope>NUCLEOTIDE SEQUENCE</scope>
    <source>
        <strain evidence="17">KCTC 42590</strain>
    </source>
</reference>
<dbReference type="PANTHER" id="PTHR34265">
    <property type="entry name" value="TYPE III PANTOTHENATE KINASE"/>
    <property type="match status" value="1"/>
</dbReference>
<reference evidence="17" key="1">
    <citation type="journal article" date="2014" name="Int. J. Syst. Evol. Microbiol.">
        <title>Complete genome sequence of Corynebacterium casei LMG S-19264T (=DSM 44701T), isolated from a smear-ripened cheese.</title>
        <authorList>
            <consortium name="US DOE Joint Genome Institute (JGI-PGF)"/>
            <person name="Walter F."/>
            <person name="Albersmeier A."/>
            <person name="Kalinowski J."/>
            <person name="Ruckert C."/>
        </authorList>
    </citation>
    <scope>NUCLEOTIDE SEQUENCE</scope>
    <source>
        <strain evidence="17">KCTC 42590</strain>
    </source>
</reference>
<keyword evidence="13 16" id="KW-0173">Coenzyme A biosynthesis</keyword>
<sequence>MLLTIDAGNTNTVFALVDNDTIVERWRISTQDRRTADEYIVWISHLMKLNNRTVDDVKGAIIASVVPQMVWPLQQICRHYFKHEPLVVGAADVKLGIDVQVKNPQEVGADRLVNAVAADVLYGGPLAVIDFGTATTFDVIGSDGAYLGGVICPGINLSLDALHQAAAKLPRIAVTAPEGTAITGKTTLEAMQNGIFWGYVSMIEGLSKRLKDEHGSEMKIMATGGLAPIFSDHTNAIDTVAGDLTLEGLNIIYKRNR</sequence>
<feature type="active site" description="Proton acceptor" evidence="16">
    <location>
        <position position="110"/>
    </location>
</feature>
<dbReference type="GO" id="GO:0015937">
    <property type="term" value="P:coenzyme A biosynthetic process"/>
    <property type="evidence" value="ECO:0007669"/>
    <property type="project" value="UniProtKB-UniRule"/>
</dbReference>
<dbReference type="InterPro" id="IPR043129">
    <property type="entry name" value="ATPase_NBD"/>
</dbReference>
<dbReference type="GO" id="GO:0004594">
    <property type="term" value="F:pantothenate kinase activity"/>
    <property type="evidence" value="ECO:0007669"/>
    <property type="project" value="UniProtKB-UniRule"/>
</dbReference>
<dbReference type="Gene3D" id="3.30.420.40">
    <property type="match status" value="2"/>
</dbReference>
<evidence type="ECO:0000256" key="7">
    <source>
        <dbReference type="ARBA" id="ARBA00022490"/>
    </source>
</evidence>
<feature type="binding site" evidence="16">
    <location>
        <position position="130"/>
    </location>
    <ligand>
        <name>K(+)</name>
        <dbReference type="ChEBI" id="CHEBI:29103"/>
    </ligand>
</feature>
<comment type="cofactor">
    <cofactor evidence="16">
        <name>NH4(+)</name>
        <dbReference type="ChEBI" id="CHEBI:28938"/>
    </cofactor>
    <cofactor evidence="16">
        <name>K(+)</name>
        <dbReference type="ChEBI" id="CHEBI:29103"/>
    </cofactor>
    <text evidence="16">A monovalent cation. Ammonium or potassium.</text>
</comment>
<evidence type="ECO:0000256" key="12">
    <source>
        <dbReference type="ARBA" id="ARBA00022958"/>
    </source>
</evidence>
<dbReference type="GO" id="GO:0046872">
    <property type="term" value="F:metal ion binding"/>
    <property type="evidence" value="ECO:0007669"/>
    <property type="project" value="UniProtKB-KW"/>
</dbReference>
<dbReference type="GO" id="GO:0005524">
    <property type="term" value="F:ATP binding"/>
    <property type="evidence" value="ECO:0007669"/>
    <property type="project" value="UniProtKB-UniRule"/>
</dbReference>
<keyword evidence="8 16" id="KW-0808">Transferase</keyword>
<comment type="subunit">
    <text evidence="5 16">Homodimer.</text>
</comment>
<dbReference type="EC" id="2.7.1.33" evidence="6 16"/>
<dbReference type="NCBIfam" id="TIGR00671">
    <property type="entry name" value="baf"/>
    <property type="match status" value="1"/>
</dbReference>
<comment type="function">
    <text evidence="16">Catalyzes the phosphorylation of pantothenate (Pan), the first step in CoA biosynthesis.</text>
</comment>
<keyword evidence="12 16" id="KW-0630">Potassium</keyword>
<dbReference type="Proteomes" id="UP000630923">
    <property type="component" value="Unassembled WGS sequence"/>
</dbReference>
<evidence type="ECO:0000256" key="4">
    <source>
        <dbReference type="ARBA" id="ARBA00005225"/>
    </source>
</evidence>
<evidence type="ECO:0000256" key="1">
    <source>
        <dbReference type="ARBA" id="ARBA00001206"/>
    </source>
</evidence>
<dbReference type="AlphaFoldDB" id="A0A919AXS7"/>
<evidence type="ECO:0000313" key="18">
    <source>
        <dbReference type="Proteomes" id="UP000630923"/>
    </source>
</evidence>
<protein>
    <recommendedName>
        <fullName evidence="15 16">Type III pantothenate kinase</fullName>
        <ecNumber evidence="6 16">2.7.1.33</ecNumber>
    </recommendedName>
    <alternativeName>
        <fullName evidence="16">PanK-III</fullName>
    </alternativeName>
    <alternativeName>
        <fullName evidence="16">Pantothenic acid kinase</fullName>
    </alternativeName>
</protein>
<evidence type="ECO:0000256" key="3">
    <source>
        <dbReference type="ARBA" id="ARBA00004496"/>
    </source>
</evidence>
<dbReference type="GO" id="GO:0005737">
    <property type="term" value="C:cytoplasm"/>
    <property type="evidence" value="ECO:0007669"/>
    <property type="project" value="UniProtKB-SubCell"/>
</dbReference>
<evidence type="ECO:0000256" key="15">
    <source>
        <dbReference type="ARBA" id="ARBA00040883"/>
    </source>
</evidence>
<evidence type="ECO:0000256" key="10">
    <source>
        <dbReference type="ARBA" id="ARBA00022777"/>
    </source>
</evidence>
<comment type="cofactor">
    <cofactor evidence="2">
        <name>K(+)</name>
        <dbReference type="ChEBI" id="CHEBI:29103"/>
    </cofactor>
</comment>
<evidence type="ECO:0000256" key="2">
    <source>
        <dbReference type="ARBA" id="ARBA00001958"/>
    </source>
</evidence>
<keyword evidence="16" id="KW-0479">Metal-binding</keyword>
<evidence type="ECO:0000313" key="17">
    <source>
        <dbReference type="EMBL" id="GHF28615.1"/>
    </source>
</evidence>
<dbReference type="PANTHER" id="PTHR34265:SF1">
    <property type="entry name" value="TYPE III PANTOTHENATE KINASE"/>
    <property type="match status" value="1"/>
</dbReference>
<feature type="binding site" evidence="16">
    <location>
        <position position="187"/>
    </location>
    <ligand>
        <name>substrate</name>
    </ligand>
</feature>
<feature type="binding site" evidence="16">
    <location>
        <begin position="6"/>
        <end position="13"/>
    </location>
    <ligand>
        <name>ATP</name>
        <dbReference type="ChEBI" id="CHEBI:30616"/>
    </ligand>
</feature>
<evidence type="ECO:0000256" key="13">
    <source>
        <dbReference type="ARBA" id="ARBA00022993"/>
    </source>
</evidence>
<organism evidence="17 18">
    <name type="scientific">Kordiimonas sediminis</name>
    <dbReference type="NCBI Taxonomy" id="1735581"/>
    <lineage>
        <taxon>Bacteria</taxon>
        <taxon>Pseudomonadati</taxon>
        <taxon>Pseudomonadota</taxon>
        <taxon>Alphaproteobacteria</taxon>
        <taxon>Kordiimonadales</taxon>
        <taxon>Kordiimonadaceae</taxon>
        <taxon>Kordiimonas</taxon>
    </lineage>
</organism>
<keyword evidence="7 16" id="KW-0963">Cytoplasm</keyword>
<evidence type="ECO:0000256" key="8">
    <source>
        <dbReference type="ARBA" id="ARBA00022679"/>
    </source>
</evidence>
<dbReference type="CDD" id="cd24015">
    <property type="entry name" value="ASKHA_NBD_PanK-III"/>
    <property type="match status" value="1"/>
</dbReference>
<accession>A0A919AXS7</accession>
<keyword evidence="10 16" id="KW-0418">Kinase</keyword>
<proteinExistence type="inferred from homology"/>
<comment type="caution">
    <text evidence="17">The sequence shown here is derived from an EMBL/GenBank/DDBJ whole genome shotgun (WGS) entry which is preliminary data.</text>
</comment>
<gene>
    <name evidence="16 17" type="primary">coaX</name>
    <name evidence="17" type="ORF">GCM10017044_24800</name>
</gene>